<dbReference type="AlphaFoldDB" id="A0A8J6TG96"/>
<dbReference type="Pfam" id="PF00534">
    <property type="entry name" value="Glycos_transf_1"/>
    <property type="match status" value="1"/>
</dbReference>
<organism evidence="3 4">
    <name type="scientific">Candidatus Desulfobia pelagia</name>
    <dbReference type="NCBI Taxonomy" id="2841692"/>
    <lineage>
        <taxon>Bacteria</taxon>
        <taxon>Pseudomonadati</taxon>
        <taxon>Thermodesulfobacteriota</taxon>
        <taxon>Desulfobulbia</taxon>
        <taxon>Desulfobulbales</taxon>
        <taxon>Desulfobulbaceae</taxon>
        <taxon>Candidatus Desulfobia</taxon>
    </lineage>
</organism>
<dbReference type="Gene3D" id="3.40.50.2000">
    <property type="entry name" value="Glycogen Phosphorylase B"/>
    <property type="match status" value="2"/>
</dbReference>
<evidence type="ECO:0000259" key="1">
    <source>
        <dbReference type="Pfam" id="PF00534"/>
    </source>
</evidence>
<dbReference type="InterPro" id="IPR050194">
    <property type="entry name" value="Glycosyltransferase_grp1"/>
</dbReference>
<comment type="caution">
    <text evidence="3">The sequence shown here is derived from an EMBL/GenBank/DDBJ whole genome shotgun (WGS) entry which is preliminary data.</text>
</comment>
<dbReference type="PANTHER" id="PTHR45947:SF3">
    <property type="entry name" value="SULFOQUINOVOSYL TRANSFERASE SQD2"/>
    <property type="match status" value="1"/>
</dbReference>
<reference evidence="3 4" key="1">
    <citation type="submission" date="2020-08" db="EMBL/GenBank/DDBJ databases">
        <title>Bridging the membrane lipid divide: bacteria of the FCB group superphylum have the potential to synthesize archaeal ether lipids.</title>
        <authorList>
            <person name="Villanueva L."/>
            <person name="Von Meijenfeldt F.A.B."/>
            <person name="Westbye A.B."/>
            <person name="Yadav S."/>
            <person name="Hopmans E.C."/>
            <person name="Dutilh B.E."/>
            <person name="Sinninghe Damste J.S."/>
        </authorList>
    </citation>
    <scope>NUCLEOTIDE SEQUENCE [LARGE SCALE GENOMIC DNA]</scope>
    <source>
        <strain evidence="3">NIOZ-UU47</strain>
    </source>
</reference>
<protein>
    <submittedName>
        <fullName evidence="3">Glycosyltransferase</fullName>
    </submittedName>
</protein>
<dbReference type="Proteomes" id="UP000614424">
    <property type="component" value="Unassembled WGS sequence"/>
</dbReference>
<dbReference type="InterPro" id="IPR001296">
    <property type="entry name" value="Glyco_trans_1"/>
</dbReference>
<dbReference type="SUPFAM" id="SSF53756">
    <property type="entry name" value="UDP-Glycosyltransferase/glycogen phosphorylase"/>
    <property type="match status" value="1"/>
</dbReference>
<dbReference type="EMBL" id="JACNJZ010000163">
    <property type="protein sequence ID" value="MBC8318458.1"/>
    <property type="molecule type" value="Genomic_DNA"/>
</dbReference>
<dbReference type="PANTHER" id="PTHR45947">
    <property type="entry name" value="SULFOQUINOVOSYL TRANSFERASE SQD2"/>
    <property type="match status" value="1"/>
</dbReference>
<proteinExistence type="predicted"/>
<evidence type="ECO:0000259" key="2">
    <source>
        <dbReference type="Pfam" id="PF13439"/>
    </source>
</evidence>
<name>A0A8J6TG96_9BACT</name>
<dbReference type="InterPro" id="IPR028098">
    <property type="entry name" value="Glyco_trans_4-like_N"/>
</dbReference>
<feature type="domain" description="Glycosyltransferase subfamily 4-like N-terminal" evidence="2">
    <location>
        <begin position="15"/>
        <end position="185"/>
    </location>
</feature>
<evidence type="ECO:0000313" key="4">
    <source>
        <dbReference type="Proteomes" id="UP000614424"/>
    </source>
</evidence>
<evidence type="ECO:0000313" key="3">
    <source>
        <dbReference type="EMBL" id="MBC8318458.1"/>
    </source>
</evidence>
<dbReference type="GO" id="GO:0016757">
    <property type="term" value="F:glycosyltransferase activity"/>
    <property type="evidence" value="ECO:0007669"/>
    <property type="project" value="InterPro"/>
</dbReference>
<sequence>MNIVHIGKYFPPTSGGIEHFTFDLIQALEQKGVNSTAVVHDDTQSSIEQATPGNMGKVVRVRSYGRLLYAPLSPGFPLALKKVIAEEKPDILHFHMPNTSVFWALFLSSAKKIPWVIHWHADVVASSIDSRLSFAYKLYRPFEQKMLANANRIICTSKRYLESSQPLANWRGKSQVIPLGLNPDRIAAYPQTVNFPKDHPDFLVVAIGRLTYYKGFDVLIEAVAPMKKIRVVIVGTGEQRTFLESKIRDLGVAHKVSLCGYLPEAELNKLLYSADCLCLPSLERTEAFGLVLLEAMAAGVPVIASDVQGSGIGWVVSTAENGLLVPPGNSQKLAQAITCLKENKTQRESMAQSGKKALSEQFHISKIADQIIQVYSHILS</sequence>
<gene>
    <name evidence="3" type="ORF">H8E41_11175</name>
</gene>
<dbReference type="Pfam" id="PF13439">
    <property type="entry name" value="Glyco_transf_4"/>
    <property type="match status" value="1"/>
</dbReference>
<accession>A0A8J6TG96</accession>
<feature type="domain" description="Glycosyl transferase family 1" evidence="1">
    <location>
        <begin position="196"/>
        <end position="356"/>
    </location>
</feature>